<evidence type="ECO:0000259" key="1">
    <source>
        <dbReference type="Pfam" id="PF11984"/>
    </source>
</evidence>
<organism evidence="2 3">
    <name type="scientific">Ideonella oryzae</name>
    <dbReference type="NCBI Taxonomy" id="2937441"/>
    <lineage>
        <taxon>Bacteria</taxon>
        <taxon>Pseudomonadati</taxon>
        <taxon>Pseudomonadota</taxon>
        <taxon>Betaproteobacteria</taxon>
        <taxon>Burkholderiales</taxon>
        <taxon>Sphaerotilaceae</taxon>
        <taxon>Ideonella</taxon>
    </lineage>
</organism>
<gene>
    <name evidence="2" type="ORF">M0L44_19440</name>
</gene>
<keyword evidence="3" id="KW-1185">Reference proteome</keyword>
<dbReference type="EMBL" id="JAMXMC010000013">
    <property type="protein sequence ID" value="MCO5978878.1"/>
    <property type="molecule type" value="Genomic_DNA"/>
</dbReference>
<dbReference type="InterPro" id="IPR014263">
    <property type="entry name" value="Methanolan_biosynth_EpsI"/>
</dbReference>
<evidence type="ECO:0000313" key="3">
    <source>
        <dbReference type="Proteomes" id="UP001204851"/>
    </source>
</evidence>
<dbReference type="InterPro" id="IPR054653">
    <property type="entry name" value="EpsI_type_B_pred"/>
</dbReference>
<reference evidence="2 3" key="1">
    <citation type="submission" date="2022-06" db="EMBL/GenBank/DDBJ databases">
        <title>Ideonella sp. NS12-5 Genome sequencing and assembly.</title>
        <authorList>
            <person name="Jung Y."/>
        </authorList>
    </citation>
    <scope>NUCLEOTIDE SEQUENCE [LARGE SCALE GENOMIC DNA]</scope>
    <source>
        <strain evidence="2 3">NS12-5</strain>
    </source>
</reference>
<sequence length="236" mass="26246">MPEARAQPSILGRACLALALMLCSAWGAHIGIPRTRLADQRVARVEIQDFVPVRFGAWRLDTRDALGVVNPEAVELQDKLYSQILTRVYQDDRGHRVMLVVAYGGDQRDQLAFHYPEICYPAQGFLVAHSTNVDIPLAGHTLAARRLETSKGPLRVEPLTYWAVVGDRVVRGRLDRNFVQLRYGLHGTIPDGVLVRVSTIGTDAPAEFAMQVAFIEEMLAAMKPAARDFFLGQAQR</sequence>
<dbReference type="NCBIfam" id="TIGR02914">
    <property type="entry name" value="EpsI_fam"/>
    <property type="match status" value="1"/>
</dbReference>
<evidence type="ECO:0000313" key="2">
    <source>
        <dbReference type="EMBL" id="MCO5978878.1"/>
    </source>
</evidence>
<dbReference type="Proteomes" id="UP001204851">
    <property type="component" value="Unassembled WGS sequence"/>
</dbReference>
<name>A0ABT1BRR9_9BURK</name>
<dbReference type="NCBIfam" id="NF045609">
    <property type="entry name" value="EpsI_type_B"/>
    <property type="match status" value="1"/>
</dbReference>
<comment type="caution">
    <text evidence="2">The sequence shown here is derived from an EMBL/GenBank/DDBJ whole genome shotgun (WGS) entry which is preliminary data.</text>
</comment>
<feature type="domain" description="Methanolan biosynthesis EpsI" evidence="1">
    <location>
        <begin position="16"/>
        <end position="224"/>
    </location>
</feature>
<protein>
    <submittedName>
        <fullName evidence="2">EpsI family protein</fullName>
    </submittedName>
</protein>
<proteinExistence type="predicted"/>
<dbReference type="Pfam" id="PF11984">
    <property type="entry name" value="DUF3485"/>
    <property type="match status" value="1"/>
</dbReference>
<dbReference type="RefSeq" id="WP_252771835.1">
    <property type="nucleotide sequence ID" value="NZ_JAMXMC010000013.1"/>
</dbReference>
<accession>A0ABT1BRR9</accession>